<dbReference type="InterPro" id="IPR036771">
    <property type="entry name" value="ATPsynth_dsu/esu_N"/>
</dbReference>
<dbReference type="EMBL" id="JACCEL010000004">
    <property type="protein sequence ID" value="MBG9977631.1"/>
    <property type="molecule type" value="Genomic_DNA"/>
</dbReference>
<dbReference type="Pfam" id="PF02823">
    <property type="entry name" value="ATP-synt_DE_N"/>
    <property type="match status" value="1"/>
</dbReference>
<comment type="similarity">
    <text evidence="2 8 9">Belongs to the ATPase epsilon chain family.</text>
</comment>
<evidence type="ECO:0000256" key="5">
    <source>
        <dbReference type="ARBA" id="ARBA00023136"/>
    </source>
</evidence>
<dbReference type="SUPFAM" id="SSF51344">
    <property type="entry name" value="Epsilon subunit of F1F0-ATP synthase N-terminal domain"/>
    <property type="match status" value="1"/>
</dbReference>
<keyword evidence="4 8" id="KW-0406">Ion transport</keyword>
<accession>A0ABS0LH84</accession>
<evidence type="ECO:0000313" key="12">
    <source>
        <dbReference type="Proteomes" id="UP000823401"/>
    </source>
</evidence>
<gene>
    <name evidence="8 11" type="primary">atpC</name>
    <name evidence="11" type="ORF">HYQ42_02425</name>
</gene>
<dbReference type="NCBIfam" id="TIGR01216">
    <property type="entry name" value="ATP_synt_epsi"/>
    <property type="match status" value="1"/>
</dbReference>
<keyword evidence="12" id="KW-1185">Reference proteome</keyword>
<evidence type="ECO:0000259" key="10">
    <source>
        <dbReference type="Pfam" id="PF02823"/>
    </source>
</evidence>
<dbReference type="HAMAP" id="MF_00530">
    <property type="entry name" value="ATP_synth_epsil_bac"/>
    <property type="match status" value="1"/>
</dbReference>
<dbReference type="PANTHER" id="PTHR13822">
    <property type="entry name" value="ATP SYNTHASE DELTA/EPSILON CHAIN"/>
    <property type="match status" value="1"/>
</dbReference>
<proteinExistence type="inferred from homology"/>
<dbReference type="Gene3D" id="2.60.15.10">
    <property type="entry name" value="F0F1 ATP synthase delta/epsilon subunit, N-terminal"/>
    <property type="match status" value="1"/>
</dbReference>
<feature type="domain" description="ATP synthase F1 complex delta/epsilon subunit N-terminal" evidence="10">
    <location>
        <begin position="13"/>
        <end position="86"/>
    </location>
</feature>
<reference evidence="11 12" key="1">
    <citation type="submission" date="2020-07" db="EMBL/GenBank/DDBJ databases">
        <title>Facklamia lactis sp. nov., isolated from raw milk.</title>
        <authorList>
            <person name="Doll E.V."/>
            <person name="Huptas C."/>
            <person name="Staib L."/>
            <person name="Wenning M."/>
            <person name="Scherer S."/>
        </authorList>
    </citation>
    <scope>NUCLEOTIDE SEQUENCE [LARGE SCALE GENOMIC DNA]</scope>
    <source>
        <strain evidence="11 12">DSM 104272</strain>
    </source>
</reference>
<keyword evidence="5 8" id="KW-0472">Membrane</keyword>
<evidence type="ECO:0000256" key="1">
    <source>
        <dbReference type="ARBA" id="ARBA00004184"/>
    </source>
</evidence>
<dbReference type="CDD" id="cd12152">
    <property type="entry name" value="F1-ATPase_delta"/>
    <property type="match status" value="1"/>
</dbReference>
<evidence type="ECO:0000256" key="3">
    <source>
        <dbReference type="ARBA" id="ARBA00022448"/>
    </source>
</evidence>
<keyword evidence="3 8" id="KW-0813">Transport</keyword>
<comment type="subunit">
    <text evidence="8 9">F-type ATPases have 2 components, CF(1) - the catalytic core - and CF(0) - the membrane proton channel. CF(1) has five subunits: alpha(3), beta(3), gamma(1), delta(1), epsilon(1). CF(0) has three main subunits: a, b and c.</text>
</comment>
<comment type="function">
    <text evidence="8">Produces ATP from ADP in the presence of a proton gradient across the membrane.</text>
</comment>
<comment type="subcellular location">
    <subcellularLocation>
        <location evidence="8">Cell membrane</location>
        <topology evidence="8">Peripheral membrane protein</topology>
    </subcellularLocation>
    <subcellularLocation>
        <location evidence="1">Endomembrane system</location>
        <topology evidence="1">Peripheral membrane protein</topology>
    </subcellularLocation>
</comment>
<evidence type="ECO:0000256" key="2">
    <source>
        <dbReference type="ARBA" id="ARBA00005712"/>
    </source>
</evidence>
<comment type="caution">
    <text evidence="11">The sequence shown here is derived from an EMBL/GenBank/DDBJ whole genome shotgun (WGS) entry which is preliminary data.</text>
</comment>
<keyword evidence="8" id="KW-0375">Hydrogen ion transport</keyword>
<evidence type="ECO:0000256" key="4">
    <source>
        <dbReference type="ARBA" id="ARBA00023065"/>
    </source>
</evidence>
<dbReference type="InterPro" id="IPR001469">
    <property type="entry name" value="ATP_synth_F1_dsu/esu"/>
</dbReference>
<evidence type="ECO:0000256" key="6">
    <source>
        <dbReference type="ARBA" id="ARBA00023196"/>
    </source>
</evidence>
<organism evidence="11 12">
    <name type="scientific">Ruoffia tabacinasalis</name>
    <dbReference type="NCBI Taxonomy" id="87458"/>
    <lineage>
        <taxon>Bacteria</taxon>
        <taxon>Bacillati</taxon>
        <taxon>Bacillota</taxon>
        <taxon>Bacilli</taxon>
        <taxon>Lactobacillales</taxon>
        <taxon>Aerococcaceae</taxon>
        <taxon>Ruoffia</taxon>
    </lineage>
</organism>
<dbReference type="Proteomes" id="UP000823401">
    <property type="component" value="Unassembled WGS sequence"/>
</dbReference>
<dbReference type="InterPro" id="IPR020546">
    <property type="entry name" value="ATP_synth_F1_dsu/esu_N"/>
</dbReference>
<dbReference type="PANTHER" id="PTHR13822:SF10">
    <property type="entry name" value="ATP SYNTHASE EPSILON CHAIN, CHLOROPLASTIC"/>
    <property type="match status" value="1"/>
</dbReference>
<protein>
    <recommendedName>
        <fullName evidence="8">ATP synthase epsilon chain</fullName>
    </recommendedName>
    <alternativeName>
        <fullName evidence="8">ATP synthase F1 sector epsilon subunit</fullName>
    </alternativeName>
    <alternativeName>
        <fullName evidence="8">F-ATPase epsilon subunit</fullName>
    </alternativeName>
</protein>
<evidence type="ECO:0000256" key="8">
    <source>
        <dbReference type="HAMAP-Rule" id="MF_00530"/>
    </source>
</evidence>
<keyword evidence="8" id="KW-1003">Cell membrane</keyword>
<evidence type="ECO:0000256" key="9">
    <source>
        <dbReference type="RuleBase" id="RU003656"/>
    </source>
</evidence>
<keyword evidence="7 8" id="KW-0066">ATP synthesis</keyword>
<keyword evidence="6 8" id="KW-0139">CF(1)</keyword>
<dbReference type="RefSeq" id="WP_197103805.1">
    <property type="nucleotide sequence ID" value="NZ_JACCEL010000004.1"/>
</dbReference>
<evidence type="ECO:0000313" key="11">
    <source>
        <dbReference type="EMBL" id="MBG9977631.1"/>
    </source>
</evidence>
<sequence>MAETQENIDKKKLTLTITTPRGVKFVEEADMVIMRTIDGNMGVLPGHAPVSTTLGDGVLRIMNNGFEKQLAVFGGHVNISDNAINLFSTIAQRPDEIDVARAEEDRKEALAAVEEEIEENMTKRLELMQFRALVRLRVSQNEFFEDEDESDEEDED</sequence>
<evidence type="ECO:0000256" key="7">
    <source>
        <dbReference type="ARBA" id="ARBA00023310"/>
    </source>
</evidence>
<name>A0ABS0LH84_9LACT</name>